<protein>
    <submittedName>
        <fullName evidence="1">Membrane glycoprotein</fullName>
    </submittedName>
</protein>
<proteinExistence type="predicted"/>
<reference evidence="2" key="1">
    <citation type="submission" date="2014-09" db="EMBL/GenBank/DDBJ databases">
        <authorList>
            <person name="Mudge J."/>
            <person name="Ramaraj T."/>
            <person name="Lindquist I.E."/>
            <person name="Bharti A.K."/>
            <person name="Sundararajan A."/>
            <person name="Cameron C.T."/>
            <person name="Woodward J.E."/>
            <person name="May G.D."/>
            <person name="Brubaker C."/>
            <person name="Broadhvest J."/>
            <person name="Wilkins T.A."/>
        </authorList>
    </citation>
    <scope>NUCLEOTIDE SEQUENCE</scope>
    <source>
        <strain evidence="2">cv. AKA8401</strain>
    </source>
</reference>
<comment type="caution">
    <text evidence="1">The sequence shown here is derived from an EMBL/GenBank/DDBJ whole genome shotgun (WGS) entry which is preliminary data.</text>
</comment>
<accession>A0A0B0MQP9</accession>
<dbReference type="Proteomes" id="UP000032142">
    <property type="component" value="Unassembled WGS sequence"/>
</dbReference>
<evidence type="ECO:0000313" key="1">
    <source>
        <dbReference type="EMBL" id="KHG03100.1"/>
    </source>
</evidence>
<organism evidence="1 2">
    <name type="scientific">Gossypium arboreum</name>
    <name type="common">Tree cotton</name>
    <name type="synonym">Gossypium nanking</name>
    <dbReference type="NCBI Taxonomy" id="29729"/>
    <lineage>
        <taxon>Eukaryota</taxon>
        <taxon>Viridiplantae</taxon>
        <taxon>Streptophyta</taxon>
        <taxon>Embryophyta</taxon>
        <taxon>Tracheophyta</taxon>
        <taxon>Spermatophyta</taxon>
        <taxon>Magnoliopsida</taxon>
        <taxon>eudicotyledons</taxon>
        <taxon>Gunneridae</taxon>
        <taxon>Pentapetalae</taxon>
        <taxon>rosids</taxon>
        <taxon>malvids</taxon>
        <taxon>Malvales</taxon>
        <taxon>Malvaceae</taxon>
        <taxon>Malvoideae</taxon>
        <taxon>Gossypium</taxon>
    </lineage>
</organism>
<dbReference type="AlphaFoldDB" id="A0A0B0MQP9"/>
<name>A0A0B0MQP9_GOSAR</name>
<dbReference type="EMBL" id="JRRC01324656">
    <property type="protein sequence ID" value="KHG03100.1"/>
    <property type="molecule type" value="Genomic_DNA"/>
</dbReference>
<evidence type="ECO:0000313" key="2">
    <source>
        <dbReference type="Proteomes" id="UP000032142"/>
    </source>
</evidence>
<sequence length="64" mass="7189">MGPQYGLWAYFHCLIVKVAQVTRDDRGPTVRSVSVPGSLIDKMIILPLCACYLNCNGYMYDSMI</sequence>
<keyword evidence="2" id="KW-1185">Reference proteome</keyword>
<gene>
    <name evidence="1" type="ORF">F383_28063</name>
</gene>